<accession>A0A6J8B8I4</accession>
<dbReference type="OrthoDB" id="10350595at2759"/>
<dbReference type="EMBL" id="CACVKT020002552">
    <property type="protein sequence ID" value="CAC5378307.1"/>
    <property type="molecule type" value="Genomic_DNA"/>
</dbReference>
<name>A0A6J8B8I4_MYTCO</name>
<dbReference type="Proteomes" id="UP000507470">
    <property type="component" value="Unassembled WGS sequence"/>
</dbReference>
<sequence>MAESCLLPKYFPEFHLKTPCSFKFLSLKEIPRDKLTLLFSDLGCLLSEFVSCHDNIHNVLICENHLLELNNREYNRQRTVKCMIPSCLAVHSNFRKQERRLTEQQVQQIFLATGIVLPIGTGICHSCRKEVLKDNPNVIQGRKLSFTHEASASDLLDETHDKAVPLKRARISETEVTPYALVDADSEFQVSQETVSQLLQSSEASVSNSLKLESLNKFLSLSGVNPVKELHVYIRDANSRTQQRYISKAKQCMELMLSTISPGEEDFIKKTQFLMICL</sequence>
<keyword evidence="2" id="KW-1185">Reference proteome</keyword>
<evidence type="ECO:0000313" key="1">
    <source>
        <dbReference type="EMBL" id="CAC5378307.1"/>
    </source>
</evidence>
<evidence type="ECO:0000313" key="2">
    <source>
        <dbReference type="Proteomes" id="UP000507470"/>
    </source>
</evidence>
<organism evidence="1 2">
    <name type="scientific">Mytilus coruscus</name>
    <name type="common">Sea mussel</name>
    <dbReference type="NCBI Taxonomy" id="42192"/>
    <lineage>
        <taxon>Eukaryota</taxon>
        <taxon>Metazoa</taxon>
        <taxon>Spiralia</taxon>
        <taxon>Lophotrochozoa</taxon>
        <taxon>Mollusca</taxon>
        <taxon>Bivalvia</taxon>
        <taxon>Autobranchia</taxon>
        <taxon>Pteriomorphia</taxon>
        <taxon>Mytilida</taxon>
        <taxon>Mytiloidea</taxon>
        <taxon>Mytilidae</taxon>
        <taxon>Mytilinae</taxon>
        <taxon>Mytilus</taxon>
    </lineage>
</organism>
<reference evidence="1 2" key="1">
    <citation type="submission" date="2020-06" db="EMBL/GenBank/DDBJ databases">
        <authorList>
            <person name="Li R."/>
            <person name="Bekaert M."/>
        </authorList>
    </citation>
    <scope>NUCLEOTIDE SEQUENCE [LARGE SCALE GENOMIC DNA]</scope>
    <source>
        <strain evidence="2">wild</strain>
    </source>
</reference>
<proteinExistence type="predicted"/>
<dbReference type="AlphaFoldDB" id="A0A6J8B8I4"/>
<protein>
    <submittedName>
        <fullName evidence="1">Uncharacterized protein</fullName>
    </submittedName>
</protein>
<gene>
    <name evidence="1" type="ORF">MCOR_14520</name>
</gene>